<evidence type="ECO:0000256" key="1">
    <source>
        <dbReference type="SAM" id="SignalP"/>
    </source>
</evidence>
<dbReference type="PANTHER" id="PTHR46599">
    <property type="entry name" value="PIGGYBAC TRANSPOSABLE ELEMENT-DERIVED PROTEIN 4"/>
    <property type="match status" value="1"/>
</dbReference>
<protein>
    <recommendedName>
        <fullName evidence="2">PiggyBac transposable element-derived protein domain-containing protein</fullName>
    </recommendedName>
</protein>
<feature type="domain" description="PiggyBac transposable element-derived protein" evidence="2">
    <location>
        <begin position="2"/>
        <end position="117"/>
    </location>
</feature>
<dbReference type="PANTHER" id="PTHR46599:SF6">
    <property type="entry name" value="DUAL SPECIFICITY PHOSPHATASE 26"/>
    <property type="match status" value="1"/>
</dbReference>
<dbReference type="OrthoDB" id="8039240at2759"/>
<feature type="chain" id="PRO_5035607738" description="PiggyBac transposable element-derived protein domain-containing protein" evidence="1">
    <location>
        <begin position="19"/>
        <end position="118"/>
    </location>
</feature>
<reference evidence="3" key="1">
    <citation type="submission" date="2021-02" db="EMBL/GenBank/DDBJ databases">
        <authorList>
            <person name="Nowell W R."/>
        </authorList>
    </citation>
    <scope>NUCLEOTIDE SEQUENCE</scope>
</reference>
<dbReference type="Pfam" id="PF13843">
    <property type="entry name" value="DDE_Tnp_1_7"/>
    <property type="match status" value="1"/>
</dbReference>
<organism evidence="3 6">
    <name type="scientific">Rotaria sordida</name>
    <dbReference type="NCBI Taxonomy" id="392033"/>
    <lineage>
        <taxon>Eukaryota</taxon>
        <taxon>Metazoa</taxon>
        <taxon>Spiralia</taxon>
        <taxon>Gnathifera</taxon>
        <taxon>Rotifera</taxon>
        <taxon>Eurotatoria</taxon>
        <taxon>Bdelloidea</taxon>
        <taxon>Philodinida</taxon>
        <taxon>Philodinidae</taxon>
        <taxon>Rotaria</taxon>
    </lineage>
</organism>
<proteinExistence type="predicted"/>
<dbReference type="Proteomes" id="UP000663889">
    <property type="component" value="Unassembled WGS sequence"/>
</dbReference>
<dbReference type="Proteomes" id="UP000663874">
    <property type="component" value="Unassembled WGS sequence"/>
</dbReference>
<dbReference type="EMBL" id="CAJNOO010011103">
    <property type="protein sequence ID" value="CAF1501727.1"/>
    <property type="molecule type" value="Genomic_DNA"/>
</dbReference>
<evidence type="ECO:0000313" key="5">
    <source>
        <dbReference type="EMBL" id="CAF4118396.1"/>
    </source>
</evidence>
<feature type="signal peptide" evidence="1">
    <location>
        <begin position="1"/>
        <end position="18"/>
    </location>
</feature>
<dbReference type="EMBL" id="CAJNOU010009359">
    <property type="protein sequence ID" value="CAF1545878.1"/>
    <property type="molecule type" value="Genomic_DNA"/>
</dbReference>
<evidence type="ECO:0000313" key="6">
    <source>
        <dbReference type="Proteomes" id="UP000663882"/>
    </source>
</evidence>
<gene>
    <name evidence="5" type="ORF">FNK824_LOCUS32187</name>
    <name evidence="3" type="ORF">RFH988_LOCUS38791</name>
    <name evidence="4" type="ORF">SEV965_LOCUS38411</name>
</gene>
<comment type="caution">
    <text evidence="3">The sequence shown here is derived from an EMBL/GenBank/DDBJ whole genome shotgun (WGS) entry which is preliminary data.</text>
</comment>
<dbReference type="EMBL" id="CAJOBE010010862">
    <property type="protein sequence ID" value="CAF4118396.1"/>
    <property type="molecule type" value="Genomic_DNA"/>
</dbReference>
<evidence type="ECO:0000313" key="4">
    <source>
        <dbReference type="EMBL" id="CAF1545878.1"/>
    </source>
</evidence>
<dbReference type="Proteomes" id="UP000663882">
    <property type="component" value="Unassembled WGS sequence"/>
</dbReference>
<name>A0A815T222_9BILA</name>
<accession>A0A815T222</accession>
<evidence type="ECO:0000259" key="2">
    <source>
        <dbReference type="Pfam" id="PF13843"/>
    </source>
</evidence>
<sequence>MMELQAFIGLLLLAGLLGKSKIDLKCLWRTSPLESPIFKATMSRSRFQNIISRLRFDDKITREERKRTDKFTAIREIWPYFQDNLQICYTPGTNVTIDEQLLGFRGKCPFRQFMPKKT</sequence>
<evidence type="ECO:0000313" key="3">
    <source>
        <dbReference type="EMBL" id="CAF1501727.1"/>
    </source>
</evidence>
<keyword evidence="1" id="KW-0732">Signal</keyword>
<dbReference type="AlphaFoldDB" id="A0A815T222"/>
<dbReference type="InterPro" id="IPR029526">
    <property type="entry name" value="PGBD"/>
</dbReference>